<evidence type="ECO:0000256" key="2">
    <source>
        <dbReference type="ARBA" id="ARBA00022448"/>
    </source>
</evidence>
<comment type="caution">
    <text evidence="8">The sequence shown here is derived from an EMBL/GenBank/DDBJ whole genome shotgun (WGS) entry which is preliminary data.</text>
</comment>
<dbReference type="Gene3D" id="1.20.1740.10">
    <property type="entry name" value="Amino acid/polyamine transporter I"/>
    <property type="match status" value="1"/>
</dbReference>
<feature type="transmembrane region" description="Helical" evidence="7">
    <location>
        <begin position="222"/>
        <end position="247"/>
    </location>
</feature>
<sequence>MMATKKKFKLFDAVLAAVCIVLVVEAVAPAAAIGPWQYIWWAIMLIAFFLPYGMISAELGTTYDDEGGLYDWVKRAFGRKNGSRVAWYYWVNFPLWMASLAVLFTDILMAVTGAEINWIVTLVIQLVFIWVVILISNYRVSQSKWLINIGTIVKVILIVAMGVLGIYGAVVNGFANSGSLADISPLMGISFISIILFNFMGFEVVTTFAGDMQNPKKEIPKAIVVGGILIAIFYLFGAFGVSAAIPYNELSVDSGFMDAAGILLASAPGIFLVIIGILFMFSLIANLSSWSFGVNYVAMYAARDHAMPKVFEKENKDEVPSSANIINGVVATVIVVIAAILGQVNPDAVDSFWTLFALNVVTLLASYIFLFPAFQKLRKTDPDRERPYKVPGKKGMIGLMTWVPFALLILAIIFLLFPYNADTGMLEPDVVLIIGVVISVVLGEIIAAVTTRKAPPDAVKQKE</sequence>
<keyword evidence="4 7" id="KW-0812">Transmembrane</keyword>
<keyword evidence="9" id="KW-1185">Reference proteome</keyword>
<keyword evidence="2" id="KW-0813">Transport</keyword>
<evidence type="ECO:0000256" key="6">
    <source>
        <dbReference type="ARBA" id="ARBA00023136"/>
    </source>
</evidence>
<comment type="subcellular location">
    <subcellularLocation>
        <location evidence="1">Cell membrane</location>
        <topology evidence="1">Multi-pass membrane protein</topology>
    </subcellularLocation>
</comment>
<dbReference type="InterPro" id="IPR002293">
    <property type="entry name" value="AA/rel_permease1"/>
</dbReference>
<feature type="transmembrane region" description="Helical" evidence="7">
    <location>
        <begin position="116"/>
        <end position="138"/>
    </location>
</feature>
<feature type="transmembrane region" description="Helical" evidence="7">
    <location>
        <begin position="259"/>
        <end position="281"/>
    </location>
</feature>
<evidence type="ECO:0000313" key="9">
    <source>
        <dbReference type="Proteomes" id="UP000034076"/>
    </source>
</evidence>
<feature type="transmembrane region" description="Helical" evidence="7">
    <location>
        <begin position="145"/>
        <end position="167"/>
    </location>
</feature>
<feature type="transmembrane region" description="Helical" evidence="7">
    <location>
        <begin position="187"/>
        <end position="210"/>
    </location>
</feature>
<keyword evidence="3" id="KW-1003">Cell membrane</keyword>
<evidence type="ECO:0000256" key="7">
    <source>
        <dbReference type="SAM" id="Phobius"/>
    </source>
</evidence>
<organism evidence="8 9">
    <name type="scientific">Christensenella hongkongensis</name>
    <dbReference type="NCBI Taxonomy" id="270498"/>
    <lineage>
        <taxon>Bacteria</taxon>
        <taxon>Bacillati</taxon>
        <taxon>Bacillota</taxon>
        <taxon>Clostridia</taxon>
        <taxon>Christensenellales</taxon>
        <taxon>Christensenellaceae</taxon>
        <taxon>Christensenella</taxon>
    </lineage>
</organism>
<evidence type="ECO:0000313" key="8">
    <source>
        <dbReference type="EMBL" id="KKI50635.1"/>
    </source>
</evidence>
<keyword evidence="6 7" id="KW-0472">Membrane</keyword>
<feature type="transmembrane region" description="Helical" evidence="7">
    <location>
        <begin position="39"/>
        <end position="55"/>
    </location>
</feature>
<dbReference type="Pfam" id="PF13520">
    <property type="entry name" value="AA_permease_2"/>
    <property type="match status" value="1"/>
</dbReference>
<dbReference type="PANTHER" id="PTHR42770:SF15">
    <property type="entry name" value="GLUTAMATE_GAMMA-AMINOBUTYRATE ANTIPORTER-RELATED"/>
    <property type="match status" value="1"/>
</dbReference>
<accession>A0A0M2NK70</accession>
<dbReference type="PIRSF" id="PIRSF006060">
    <property type="entry name" value="AA_transporter"/>
    <property type="match status" value="1"/>
</dbReference>
<protein>
    <submittedName>
        <fullName evidence="8">Agmatine/putrescine antiporter, associated with agmatine catabolism</fullName>
    </submittedName>
</protein>
<dbReference type="InterPro" id="IPR050367">
    <property type="entry name" value="APC_superfamily"/>
</dbReference>
<dbReference type="PANTHER" id="PTHR42770">
    <property type="entry name" value="AMINO ACID TRANSPORTER-RELATED"/>
    <property type="match status" value="1"/>
</dbReference>
<feature type="transmembrane region" description="Helical" evidence="7">
    <location>
        <begin position="430"/>
        <end position="450"/>
    </location>
</feature>
<dbReference type="EMBL" id="LAYJ01000103">
    <property type="protein sequence ID" value="KKI50635.1"/>
    <property type="molecule type" value="Genomic_DNA"/>
</dbReference>
<feature type="transmembrane region" description="Helical" evidence="7">
    <location>
        <begin position="353"/>
        <end position="374"/>
    </location>
</feature>
<proteinExistence type="predicted"/>
<dbReference type="AlphaFoldDB" id="A0A0M2NK70"/>
<gene>
    <name evidence="8" type="ORF">CHK_1929</name>
</gene>
<evidence type="ECO:0000256" key="4">
    <source>
        <dbReference type="ARBA" id="ARBA00022692"/>
    </source>
</evidence>
<evidence type="ECO:0000256" key="5">
    <source>
        <dbReference type="ARBA" id="ARBA00022989"/>
    </source>
</evidence>
<feature type="transmembrane region" description="Helical" evidence="7">
    <location>
        <begin position="395"/>
        <end position="418"/>
    </location>
</feature>
<name>A0A0M2NK70_9FIRM</name>
<evidence type="ECO:0000256" key="3">
    <source>
        <dbReference type="ARBA" id="ARBA00022475"/>
    </source>
</evidence>
<dbReference type="GO" id="GO:0022857">
    <property type="term" value="F:transmembrane transporter activity"/>
    <property type="evidence" value="ECO:0007669"/>
    <property type="project" value="InterPro"/>
</dbReference>
<evidence type="ECO:0000256" key="1">
    <source>
        <dbReference type="ARBA" id="ARBA00004651"/>
    </source>
</evidence>
<feature type="transmembrane region" description="Helical" evidence="7">
    <location>
        <begin position="323"/>
        <end position="341"/>
    </location>
</feature>
<reference evidence="8 9" key="1">
    <citation type="submission" date="2015-04" db="EMBL/GenBank/DDBJ databases">
        <title>Draft genome sequence of bacteremic isolate Catabacter hongkongensis type strain HKU16T.</title>
        <authorList>
            <person name="Lau S.K."/>
            <person name="Teng J.L."/>
            <person name="Huang Y."/>
            <person name="Curreem S.O."/>
            <person name="Tsui S.K."/>
            <person name="Woo P.C."/>
        </authorList>
    </citation>
    <scope>NUCLEOTIDE SEQUENCE [LARGE SCALE GENOMIC DNA]</scope>
    <source>
        <strain evidence="8 9">HKU16</strain>
    </source>
</reference>
<dbReference type="GO" id="GO:0005886">
    <property type="term" value="C:plasma membrane"/>
    <property type="evidence" value="ECO:0007669"/>
    <property type="project" value="UniProtKB-SubCell"/>
</dbReference>
<feature type="transmembrane region" description="Helical" evidence="7">
    <location>
        <begin position="87"/>
        <end position="110"/>
    </location>
</feature>
<dbReference type="STRING" id="270498.CHK_1929"/>
<keyword evidence="5 7" id="KW-1133">Transmembrane helix</keyword>
<dbReference type="PATRIC" id="fig|270498.16.peg.1617"/>
<dbReference type="Proteomes" id="UP000034076">
    <property type="component" value="Unassembled WGS sequence"/>
</dbReference>